<protein>
    <submittedName>
        <fullName evidence="1">Uncharacterized protein</fullName>
    </submittedName>
</protein>
<dbReference type="InParanoid" id="C3YT87"/>
<organism>
    <name type="scientific">Branchiostoma floridae</name>
    <name type="common">Florida lancelet</name>
    <name type="synonym">Amphioxus</name>
    <dbReference type="NCBI Taxonomy" id="7739"/>
    <lineage>
        <taxon>Eukaryota</taxon>
        <taxon>Metazoa</taxon>
        <taxon>Chordata</taxon>
        <taxon>Cephalochordata</taxon>
        <taxon>Leptocardii</taxon>
        <taxon>Amphioxiformes</taxon>
        <taxon>Branchiostomatidae</taxon>
        <taxon>Branchiostoma</taxon>
    </lineage>
</organism>
<accession>C3YT87</accession>
<sequence length="135" mass="15577">MSRSVTGASRRCNRTGCSSESALQALALRVWVPAFPHGALHASQPVQCHWHRRRRLRPHHDPLAVRVWVPAFPQGALQALQPFQCQSHRRRRLRRHDFTSVQSKTRIPKDNRVLNADMFLHSQDLHSQVQVLTND</sequence>
<dbReference type="AlphaFoldDB" id="C3YT87"/>
<evidence type="ECO:0000313" key="1">
    <source>
        <dbReference type="EMBL" id="EEN56454.1"/>
    </source>
</evidence>
<proteinExistence type="predicted"/>
<name>C3YT87_BRAFL</name>
<dbReference type="EMBL" id="GG666551">
    <property type="protein sequence ID" value="EEN56454.1"/>
    <property type="molecule type" value="Genomic_DNA"/>
</dbReference>
<reference evidence="1" key="1">
    <citation type="journal article" date="2008" name="Nature">
        <title>The amphioxus genome and the evolution of the chordate karyotype.</title>
        <authorList>
            <consortium name="US DOE Joint Genome Institute (JGI-PGF)"/>
            <person name="Putnam N.H."/>
            <person name="Butts T."/>
            <person name="Ferrier D.E.K."/>
            <person name="Furlong R.F."/>
            <person name="Hellsten U."/>
            <person name="Kawashima T."/>
            <person name="Robinson-Rechavi M."/>
            <person name="Shoguchi E."/>
            <person name="Terry A."/>
            <person name="Yu J.-K."/>
            <person name="Benito-Gutierrez E.L."/>
            <person name="Dubchak I."/>
            <person name="Garcia-Fernandez J."/>
            <person name="Gibson-Brown J.J."/>
            <person name="Grigoriev I.V."/>
            <person name="Horton A.C."/>
            <person name="de Jong P.J."/>
            <person name="Jurka J."/>
            <person name="Kapitonov V.V."/>
            <person name="Kohara Y."/>
            <person name="Kuroki Y."/>
            <person name="Lindquist E."/>
            <person name="Lucas S."/>
            <person name="Osoegawa K."/>
            <person name="Pennacchio L.A."/>
            <person name="Salamov A.A."/>
            <person name="Satou Y."/>
            <person name="Sauka-Spengler T."/>
            <person name="Schmutz J."/>
            <person name="Shin-I T."/>
            <person name="Toyoda A."/>
            <person name="Bronner-Fraser M."/>
            <person name="Fujiyama A."/>
            <person name="Holland L.Z."/>
            <person name="Holland P.W.H."/>
            <person name="Satoh N."/>
            <person name="Rokhsar D.S."/>
        </authorList>
    </citation>
    <scope>NUCLEOTIDE SEQUENCE [LARGE SCALE GENOMIC DNA]</scope>
    <source>
        <strain evidence="1">S238N-H82</strain>
        <tissue evidence="1">Testes</tissue>
    </source>
</reference>
<gene>
    <name evidence="1" type="ORF">BRAFLDRAFT_109202</name>
</gene>